<dbReference type="AlphaFoldDB" id="A0A5C7G193"/>
<organism evidence="1 2">
    <name type="scientific">Neolewinella aurantiaca</name>
    <dbReference type="NCBI Taxonomy" id="2602767"/>
    <lineage>
        <taxon>Bacteria</taxon>
        <taxon>Pseudomonadati</taxon>
        <taxon>Bacteroidota</taxon>
        <taxon>Saprospiria</taxon>
        <taxon>Saprospirales</taxon>
        <taxon>Lewinellaceae</taxon>
        <taxon>Neolewinella</taxon>
    </lineage>
</organism>
<dbReference type="EMBL" id="VOXD01000001">
    <property type="protein sequence ID" value="TXF91612.1"/>
    <property type="molecule type" value="Genomic_DNA"/>
</dbReference>
<proteinExistence type="predicted"/>
<dbReference type="Proteomes" id="UP000321907">
    <property type="component" value="Unassembled WGS sequence"/>
</dbReference>
<protein>
    <submittedName>
        <fullName evidence="1">Uncharacterized protein</fullName>
    </submittedName>
</protein>
<dbReference type="RefSeq" id="WP_147928653.1">
    <property type="nucleotide sequence ID" value="NZ_VOXD01000001.1"/>
</dbReference>
<sequence length="142" mass="15758">MDDDVLDSFLLPNTPSGKRCTRLLADGRVVVFESVLNLLGVGNTLMLNGGKALDGRYTLKDGVTRFEVLGGVVVHEYYIEGYPHKGRIILVDCSRMNGFGSGCAIYTKEGPLSDGVYRLKRFKWVKVENGLIVQTSIFRIKQ</sequence>
<gene>
    <name evidence="1" type="ORF">FUA23_00055</name>
</gene>
<reference evidence="1 2" key="1">
    <citation type="submission" date="2019-08" db="EMBL/GenBank/DDBJ databases">
        <title>Lewinella sp. strain SSH13 Genome sequencing and assembly.</title>
        <authorList>
            <person name="Kim I."/>
        </authorList>
    </citation>
    <scope>NUCLEOTIDE SEQUENCE [LARGE SCALE GENOMIC DNA]</scope>
    <source>
        <strain evidence="1 2">SSH13</strain>
    </source>
</reference>
<dbReference type="OrthoDB" id="1493745at2"/>
<evidence type="ECO:0000313" key="2">
    <source>
        <dbReference type="Proteomes" id="UP000321907"/>
    </source>
</evidence>
<name>A0A5C7G193_9BACT</name>
<evidence type="ECO:0000313" key="1">
    <source>
        <dbReference type="EMBL" id="TXF91612.1"/>
    </source>
</evidence>
<keyword evidence="2" id="KW-1185">Reference proteome</keyword>
<accession>A0A5C7G193</accession>
<comment type="caution">
    <text evidence="1">The sequence shown here is derived from an EMBL/GenBank/DDBJ whole genome shotgun (WGS) entry which is preliminary data.</text>
</comment>